<accession>A0A4D6EHH6</accession>
<feature type="region of interest" description="Disordered" evidence="1">
    <location>
        <begin position="152"/>
        <end position="187"/>
    </location>
</feature>
<organism evidence="2 3">
    <name type="scientific">Pandoravirus celtis</name>
    <dbReference type="NCBI Taxonomy" id="2568002"/>
    <lineage>
        <taxon>Viruses</taxon>
        <taxon>Pandoravirus</taxon>
    </lineage>
</organism>
<sequence>MIGCHWNAETFKKQSIHMFIITHYPHCSSFPLIKTYTITWPSPRQRPSAVGAMVRRRRRHRTVERFEQDASPRRFRFLMSPCFAPPTATLTPAVRDPSPASCRPYARRPRQVVDHAMHRASAACRYQRPYSHEDDTPKHVPCIRKPPIFLTTGSPAPSSLPTMPRRSPPVVASSCATAPRPHPLSRR</sequence>
<gene>
    <name evidence="2" type="ORF">pclt_cds_669</name>
</gene>
<proteinExistence type="predicted"/>
<feature type="compositionally biased region" description="Polar residues" evidence="1">
    <location>
        <begin position="152"/>
        <end position="161"/>
    </location>
</feature>
<dbReference type="Proteomes" id="UP001237152">
    <property type="component" value="Segment"/>
</dbReference>
<name>A0A4D6EHH6_9VIRU</name>
<evidence type="ECO:0000313" key="3">
    <source>
        <dbReference type="Proteomes" id="UP001237152"/>
    </source>
</evidence>
<dbReference type="EMBL" id="MK174290">
    <property type="protein sequence ID" value="QBZ81256.1"/>
    <property type="molecule type" value="Genomic_DNA"/>
</dbReference>
<reference evidence="2" key="1">
    <citation type="journal article" date="2019" name="Front. Microbiol.">
        <title>Pandoravirus Celtis Illustrates the Microevolution Processes at Work in the Giant Pandoraviridae Genomes.</title>
        <authorList>
            <person name="Legendre M."/>
            <person name="Alempic J.M."/>
            <person name="Philippe N."/>
            <person name="Lartigue A."/>
            <person name="Jeudy S."/>
            <person name="Poirot O."/>
            <person name="Ta N.T."/>
            <person name="Nin S."/>
            <person name="Coute Y."/>
            <person name="Abergel C."/>
            <person name="Claverie J.M."/>
        </authorList>
    </citation>
    <scope>NUCLEOTIDE SEQUENCE</scope>
</reference>
<protein>
    <submittedName>
        <fullName evidence="2">Uncharacterized protein</fullName>
    </submittedName>
</protein>
<evidence type="ECO:0000313" key="2">
    <source>
        <dbReference type="EMBL" id="QBZ81256.1"/>
    </source>
</evidence>
<evidence type="ECO:0000256" key="1">
    <source>
        <dbReference type="SAM" id="MobiDB-lite"/>
    </source>
</evidence>